<proteinExistence type="inferred from homology"/>
<dbReference type="PROSITE" id="PS50928">
    <property type="entry name" value="ABC_TM1"/>
    <property type="match status" value="1"/>
</dbReference>
<evidence type="ECO:0000256" key="5">
    <source>
        <dbReference type="ARBA" id="ARBA00022989"/>
    </source>
</evidence>
<feature type="transmembrane region" description="Helical" evidence="7">
    <location>
        <begin position="165"/>
        <end position="186"/>
    </location>
</feature>
<dbReference type="InterPro" id="IPR000515">
    <property type="entry name" value="MetI-like"/>
</dbReference>
<dbReference type="Gene3D" id="1.10.3720.10">
    <property type="entry name" value="MetI-like"/>
    <property type="match status" value="1"/>
</dbReference>
<dbReference type="Proteomes" id="UP001623592">
    <property type="component" value="Unassembled WGS sequence"/>
</dbReference>
<comment type="similarity">
    <text evidence="7">Belongs to the binding-protein-dependent transport system permease family.</text>
</comment>
<dbReference type="InterPro" id="IPR035906">
    <property type="entry name" value="MetI-like_sf"/>
</dbReference>
<keyword evidence="3" id="KW-1003">Cell membrane</keyword>
<dbReference type="SUPFAM" id="SSF161098">
    <property type="entry name" value="MetI-like"/>
    <property type="match status" value="1"/>
</dbReference>
<keyword evidence="10" id="KW-1185">Reference proteome</keyword>
<feature type="transmembrane region" description="Helical" evidence="7">
    <location>
        <begin position="114"/>
        <end position="135"/>
    </location>
</feature>
<dbReference type="PANTHER" id="PTHR43227">
    <property type="entry name" value="BLL4140 PROTEIN"/>
    <property type="match status" value="1"/>
</dbReference>
<accession>A0ABW8TCR3</accession>
<organism evidence="9 10">
    <name type="scientific">Clostridium neuense</name>
    <dbReference type="NCBI Taxonomy" id="1728934"/>
    <lineage>
        <taxon>Bacteria</taxon>
        <taxon>Bacillati</taxon>
        <taxon>Bacillota</taxon>
        <taxon>Clostridia</taxon>
        <taxon>Eubacteriales</taxon>
        <taxon>Clostridiaceae</taxon>
        <taxon>Clostridium</taxon>
    </lineage>
</organism>
<keyword evidence="6 7" id="KW-0472">Membrane</keyword>
<name>A0ABW8TCR3_9CLOT</name>
<dbReference type="PANTHER" id="PTHR43227:SF7">
    <property type="entry name" value="ARABINOOLIGOSACCHARIDES TRANSPORT SYSTEM PERMEASE PROTEIN ARAP"/>
    <property type="match status" value="1"/>
</dbReference>
<protein>
    <submittedName>
        <fullName evidence="9">Carbohydrate ABC transporter permease</fullName>
    </submittedName>
</protein>
<feature type="transmembrane region" description="Helical" evidence="7">
    <location>
        <begin position="21"/>
        <end position="40"/>
    </location>
</feature>
<evidence type="ECO:0000256" key="2">
    <source>
        <dbReference type="ARBA" id="ARBA00022448"/>
    </source>
</evidence>
<keyword evidence="5 7" id="KW-1133">Transmembrane helix</keyword>
<gene>
    <name evidence="9" type="ORF">ACJDT4_07220</name>
</gene>
<comment type="subcellular location">
    <subcellularLocation>
        <location evidence="1 7">Cell membrane</location>
        <topology evidence="1 7">Multi-pass membrane protein</topology>
    </subcellularLocation>
</comment>
<comment type="caution">
    <text evidence="9">The sequence shown here is derived from an EMBL/GenBank/DDBJ whole genome shotgun (WGS) entry which is preliminary data.</text>
</comment>
<evidence type="ECO:0000259" key="8">
    <source>
        <dbReference type="PROSITE" id="PS50928"/>
    </source>
</evidence>
<evidence type="ECO:0000256" key="4">
    <source>
        <dbReference type="ARBA" id="ARBA00022692"/>
    </source>
</evidence>
<feature type="transmembrane region" description="Helical" evidence="7">
    <location>
        <begin position="222"/>
        <end position="244"/>
    </location>
</feature>
<feature type="domain" description="ABC transmembrane type-1" evidence="8">
    <location>
        <begin position="76"/>
        <end position="291"/>
    </location>
</feature>
<dbReference type="Pfam" id="PF00528">
    <property type="entry name" value="BPD_transp_1"/>
    <property type="match status" value="1"/>
</dbReference>
<dbReference type="InterPro" id="IPR050809">
    <property type="entry name" value="UgpAE/MalFG_permease"/>
</dbReference>
<evidence type="ECO:0000256" key="6">
    <source>
        <dbReference type="ARBA" id="ARBA00023136"/>
    </source>
</evidence>
<evidence type="ECO:0000313" key="9">
    <source>
        <dbReference type="EMBL" id="MFL0250210.1"/>
    </source>
</evidence>
<evidence type="ECO:0000313" key="10">
    <source>
        <dbReference type="Proteomes" id="UP001623592"/>
    </source>
</evidence>
<evidence type="ECO:0000256" key="7">
    <source>
        <dbReference type="RuleBase" id="RU363032"/>
    </source>
</evidence>
<dbReference type="CDD" id="cd06261">
    <property type="entry name" value="TM_PBP2"/>
    <property type="match status" value="1"/>
</dbReference>
<feature type="transmembrane region" description="Helical" evidence="7">
    <location>
        <begin position="270"/>
        <end position="290"/>
    </location>
</feature>
<reference evidence="9 10" key="1">
    <citation type="submission" date="2024-11" db="EMBL/GenBank/DDBJ databases">
        <authorList>
            <person name="Heng Y.C."/>
            <person name="Lim A.C.H."/>
            <person name="Lee J.K.Y."/>
            <person name="Kittelmann S."/>
        </authorList>
    </citation>
    <scope>NUCLEOTIDE SEQUENCE [LARGE SCALE GENOMIC DNA]</scope>
    <source>
        <strain evidence="9 10">WILCCON 0114</strain>
    </source>
</reference>
<keyword evidence="4 7" id="KW-0812">Transmembrane</keyword>
<dbReference type="EMBL" id="JBJIAA010000005">
    <property type="protein sequence ID" value="MFL0250210.1"/>
    <property type="molecule type" value="Genomic_DNA"/>
</dbReference>
<feature type="transmembrane region" description="Helical" evidence="7">
    <location>
        <begin position="82"/>
        <end position="102"/>
    </location>
</feature>
<dbReference type="RefSeq" id="WP_406786876.1">
    <property type="nucleotide sequence ID" value="NZ_JBJIAA010000005.1"/>
</dbReference>
<evidence type="ECO:0000256" key="3">
    <source>
        <dbReference type="ARBA" id="ARBA00022475"/>
    </source>
</evidence>
<evidence type="ECO:0000256" key="1">
    <source>
        <dbReference type="ARBA" id="ARBA00004651"/>
    </source>
</evidence>
<keyword evidence="2 7" id="KW-0813">Transport</keyword>
<sequence length="303" mass="34152">MEKTRGGILNRFLYSKRIAPYVFVLPFIIVFLMFFLYPLISTVIMSFQNVQPAGGSQFIGLKNYKDLLNVHFYTALWNSARYTFWTLLILVPIPIVLAVFLNSKKLVGKKFFRAALFMPTLTSVVVAGIVFRLIFGETAAAPFNTLMAMFGVGAKAWLRDSRYSMTLMVALATWTWMGINIIYYLSGLQNIPQELYESAQIDGAGPISRFLYITIPMLRPVIIYVLTISVYGGFAMFTQSYVFWSNHSPSDAGLTIVGYLYQQGFETSNMGLASAIGIVLLAIVLIINLIQLKFFGLFKKEDE</sequence>